<reference evidence="1" key="1">
    <citation type="submission" date="2005-03" db="EMBL/GenBank/DDBJ databases">
        <title>Large-scale analysis of RIKEN Arabidopsis full-length (RAFL) cDNAs.</title>
        <authorList>
            <person name="Totoki Y."/>
            <person name="Seki M."/>
            <person name="Ishida J."/>
            <person name="Nakajima M."/>
            <person name="Enju A."/>
            <person name="Kamiya A."/>
            <person name="Narusaka M."/>
            <person name="Shin-i T."/>
            <person name="Nakagawa M."/>
            <person name="Sakamoto N."/>
            <person name="Oishi K."/>
            <person name="Kohara Y."/>
            <person name="Kobayashi M."/>
            <person name="Toyoda A."/>
            <person name="Sakaki Y."/>
            <person name="Sakurai T."/>
            <person name="Iida K."/>
            <person name="Akiyama K."/>
            <person name="Satou M."/>
            <person name="Toyoda T."/>
            <person name="Konagaya A."/>
            <person name="Carninci P."/>
            <person name="Kawai J."/>
            <person name="Hayashizaki Y."/>
            <person name="Shinozaki K."/>
        </authorList>
    </citation>
    <scope>NUCLEOTIDE SEQUENCE</scope>
</reference>
<proteinExistence type="evidence at transcript level"/>
<evidence type="ECO:0000313" key="1">
    <source>
        <dbReference type="EMBL" id="BAD94103.1"/>
    </source>
</evidence>
<organism evidence="1">
    <name type="scientific">Arabidopsis thaliana</name>
    <name type="common">Mouse-ear cress</name>
    <dbReference type="NCBI Taxonomy" id="3702"/>
    <lineage>
        <taxon>Eukaryota</taxon>
        <taxon>Viridiplantae</taxon>
        <taxon>Streptophyta</taxon>
        <taxon>Embryophyta</taxon>
        <taxon>Tracheophyta</taxon>
        <taxon>Spermatophyta</taxon>
        <taxon>Magnoliopsida</taxon>
        <taxon>eudicotyledons</taxon>
        <taxon>Gunneridae</taxon>
        <taxon>Pentapetalae</taxon>
        <taxon>rosids</taxon>
        <taxon>malvids</taxon>
        <taxon>Brassicales</taxon>
        <taxon>Brassicaceae</taxon>
        <taxon>Camelineae</taxon>
        <taxon>Arabidopsis</taxon>
    </lineage>
</organism>
<sequence>MLLRDCCGLPFHVPPGIRSSMSSRKMVVLSLTCPHQDIFVVCLSVMSLVLK</sequence>
<protein>
    <submittedName>
        <fullName evidence="1">Uncharacterized protein</fullName>
    </submittedName>
</protein>
<dbReference type="AlphaFoldDB" id="Q56ZZ3"/>
<name>Q56ZZ3_ARATH</name>
<accession>Q56ZZ3</accession>
<dbReference type="EMBL" id="AK220817">
    <property type="protein sequence ID" value="BAD94103.1"/>
    <property type="molecule type" value="mRNA"/>
</dbReference>